<dbReference type="Gene3D" id="3.30.1370.100">
    <property type="entry name" value="MutL, C-terminal domain, regulatory subdomain"/>
    <property type="match status" value="1"/>
</dbReference>
<evidence type="ECO:0000256" key="1">
    <source>
        <dbReference type="ARBA" id="ARBA00006082"/>
    </source>
</evidence>
<dbReference type="PROSITE" id="PS00058">
    <property type="entry name" value="DNA_MISMATCH_REPAIR_1"/>
    <property type="match status" value="1"/>
</dbReference>
<feature type="domain" description="DNA mismatch repair protein S5" evidence="8">
    <location>
        <begin position="209"/>
        <end position="327"/>
    </location>
</feature>
<evidence type="ECO:0000256" key="6">
    <source>
        <dbReference type="SAM" id="MobiDB-lite"/>
    </source>
</evidence>
<dbReference type="GO" id="GO:0030983">
    <property type="term" value="F:mismatched DNA binding"/>
    <property type="evidence" value="ECO:0007669"/>
    <property type="project" value="InterPro"/>
</dbReference>
<dbReference type="NCBIfam" id="TIGR00585">
    <property type="entry name" value="mutl"/>
    <property type="match status" value="1"/>
</dbReference>
<dbReference type="InterPro" id="IPR036890">
    <property type="entry name" value="HATPase_C_sf"/>
</dbReference>
<dbReference type="InterPro" id="IPR014721">
    <property type="entry name" value="Ribsml_uS5_D2-typ_fold_subgr"/>
</dbReference>
<dbReference type="InterPro" id="IPR014790">
    <property type="entry name" value="MutL_C"/>
</dbReference>
<dbReference type="SMART" id="SM00853">
    <property type="entry name" value="MutL_C"/>
    <property type="match status" value="1"/>
</dbReference>
<dbReference type="GO" id="GO:0005524">
    <property type="term" value="F:ATP binding"/>
    <property type="evidence" value="ECO:0007669"/>
    <property type="project" value="InterPro"/>
</dbReference>
<comment type="caution">
    <text evidence="9">The sequence shown here is derived from an EMBL/GenBank/DDBJ whole genome shotgun (WGS) entry which is preliminary data.</text>
</comment>
<evidence type="ECO:0000313" key="10">
    <source>
        <dbReference type="Proteomes" id="UP000034954"/>
    </source>
</evidence>
<dbReference type="GO" id="GO:0006298">
    <property type="term" value="P:mismatch repair"/>
    <property type="evidence" value="ECO:0007669"/>
    <property type="project" value="UniProtKB-UniRule"/>
</dbReference>
<dbReference type="Gene3D" id="3.30.565.10">
    <property type="entry name" value="Histidine kinase-like ATPase, C-terminal domain"/>
    <property type="match status" value="1"/>
</dbReference>
<dbReference type="FunFam" id="3.30.565.10:FF:000003">
    <property type="entry name" value="DNA mismatch repair endonuclease MutL"/>
    <property type="match status" value="1"/>
</dbReference>
<dbReference type="CDD" id="cd16926">
    <property type="entry name" value="HATPase_MutL-MLH-PMS-like"/>
    <property type="match status" value="1"/>
</dbReference>
<dbReference type="InterPro" id="IPR038973">
    <property type="entry name" value="MutL/Mlh/Pms-like"/>
</dbReference>
<evidence type="ECO:0000256" key="2">
    <source>
        <dbReference type="ARBA" id="ARBA00021975"/>
    </source>
</evidence>
<dbReference type="SUPFAM" id="SSF55874">
    <property type="entry name" value="ATPase domain of HSP90 chaperone/DNA topoisomerase II/histidine kinase"/>
    <property type="match status" value="1"/>
</dbReference>
<dbReference type="HAMAP" id="MF_00149">
    <property type="entry name" value="DNA_mis_repair"/>
    <property type="match status" value="1"/>
</dbReference>
<evidence type="ECO:0000256" key="4">
    <source>
        <dbReference type="ARBA" id="ARBA00023204"/>
    </source>
</evidence>
<dbReference type="AlphaFoldDB" id="A0A0M2UU56"/>
<proteinExistence type="inferred from homology"/>
<dbReference type="InterPro" id="IPR042120">
    <property type="entry name" value="MutL_C_dimsub"/>
</dbReference>
<sequence length="640" mass="71509">MSHIKVLPASVINKIAAGEVIDRPAAVVKELIENAIDAMASKIDTYLEDGGRKMLRVSDDGIGMDAEDLSLAFQSHATSKLLNADDLFAIHTLGFRGEALPSIGAVSRASIISRTQGAIQGAEISIDGGVLSQIKECGAPEGTQVTVKDLFFNVPVRKKFLRTIPTEMAYISEVLTRFAIAYPAIHFTLMHNTRTVFNLPPVRETAERIATFFGDEMSKHLIPVFLREALFSLSGYIAPPFFDKANARMQFIFLNGRYIKDSAIFRAINESYHGKLMHRRYPIVFLFLQVDPSEVDVNVHPTKTEVRFRNTSSIYNYVMAALKEGLHKAAPKPSGIATFAPIPGKESGKADEAGFTKRSLWEPFSYRKTDEIQDTKGNADIPPSGDRIRNLDAFTPFDDRNILSSPPERPCEERGEGVLHAEKSEASVNAQMSKTPEPAGNRSPVEVIGKKKVSFQIHDAFIVEETDDGFNLIDQHALHEIILYHEIERNLQGAQSASQRLLIPEMIELSPKDFFSVTSIKQYLGDLGVEIEEFGQRTIVIRSFPQMLRHLPGKEFIESVLTEFSDEKELKGKDKIVSKLISVMACKGAIKAGQRLEPQEIEELLKMKKDIHAYTNNCPHGRPTTLFFSLCELQKQFKRK</sequence>
<dbReference type="GO" id="GO:0032300">
    <property type="term" value="C:mismatch repair complex"/>
    <property type="evidence" value="ECO:0007669"/>
    <property type="project" value="InterPro"/>
</dbReference>
<reference evidence="9 10" key="1">
    <citation type="journal article" date="2013" name="BMC Microbiol.">
        <title>Identification of the type II cytochrome c maturation pathway in anammox bacteria by comparative genomics.</title>
        <authorList>
            <person name="Ferousi C."/>
            <person name="Speth D.R."/>
            <person name="Reimann J."/>
            <person name="Op den Camp H.J."/>
            <person name="Allen J.W."/>
            <person name="Keltjens J.T."/>
            <person name="Jetten M.S."/>
        </authorList>
    </citation>
    <scope>NUCLEOTIDE SEQUENCE [LARGE SCALE GENOMIC DNA]</scope>
    <source>
        <strain evidence="9">RU1</strain>
    </source>
</reference>
<gene>
    <name evidence="5" type="primary">mutL</name>
    <name evidence="9" type="ORF">BROFUL_02796</name>
</gene>
<dbReference type="GO" id="GO:0140664">
    <property type="term" value="F:ATP-dependent DNA damage sensor activity"/>
    <property type="evidence" value="ECO:0007669"/>
    <property type="project" value="InterPro"/>
</dbReference>
<keyword evidence="4 5" id="KW-0234">DNA repair</keyword>
<dbReference type="PATRIC" id="fig|380242.3.peg.3456"/>
<dbReference type="InterPro" id="IPR013507">
    <property type="entry name" value="DNA_mismatch_S5_2-like"/>
</dbReference>
<evidence type="ECO:0000259" key="7">
    <source>
        <dbReference type="SMART" id="SM00853"/>
    </source>
</evidence>
<dbReference type="InterPro" id="IPR014762">
    <property type="entry name" value="DNA_mismatch_repair_CS"/>
</dbReference>
<name>A0A0M2UU56_9BACT</name>
<dbReference type="SMART" id="SM01340">
    <property type="entry name" value="DNA_mis_repair"/>
    <property type="match status" value="1"/>
</dbReference>
<dbReference type="InterPro" id="IPR037198">
    <property type="entry name" value="MutL_C_sf"/>
</dbReference>
<dbReference type="Pfam" id="PF13589">
    <property type="entry name" value="HATPase_c_3"/>
    <property type="match status" value="1"/>
</dbReference>
<dbReference type="PANTHER" id="PTHR10073:SF12">
    <property type="entry name" value="DNA MISMATCH REPAIR PROTEIN MLH1"/>
    <property type="match status" value="1"/>
</dbReference>
<dbReference type="GO" id="GO:0016887">
    <property type="term" value="F:ATP hydrolysis activity"/>
    <property type="evidence" value="ECO:0007669"/>
    <property type="project" value="InterPro"/>
</dbReference>
<dbReference type="CDD" id="cd00782">
    <property type="entry name" value="MutL_Trans"/>
    <property type="match status" value="1"/>
</dbReference>
<accession>A0A0M2UU56</accession>
<evidence type="ECO:0000256" key="3">
    <source>
        <dbReference type="ARBA" id="ARBA00022763"/>
    </source>
</evidence>
<evidence type="ECO:0000259" key="8">
    <source>
        <dbReference type="SMART" id="SM01340"/>
    </source>
</evidence>
<dbReference type="Gene3D" id="3.30.1540.20">
    <property type="entry name" value="MutL, C-terminal domain, dimerisation subdomain"/>
    <property type="match status" value="1"/>
</dbReference>
<dbReference type="InterPro" id="IPR042121">
    <property type="entry name" value="MutL_C_regsub"/>
</dbReference>
<dbReference type="Pfam" id="PF01119">
    <property type="entry name" value="DNA_mis_repair"/>
    <property type="match status" value="1"/>
</dbReference>
<dbReference type="EMBL" id="LAQJ01000264">
    <property type="protein sequence ID" value="KKO18526.1"/>
    <property type="molecule type" value="Genomic_DNA"/>
</dbReference>
<keyword evidence="10" id="KW-1185">Reference proteome</keyword>
<dbReference type="PANTHER" id="PTHR10073">
    <property type="entry name" value="DNA MISMATCH REPAIR PROTEIN MLH, PMS, MUTL"/>
    <property type="match status" value="1"/>
</dbReference>
<comment type="similarity">
    <text evidence="1 5">Belongs to the DNA mismatch repair MutL/HexB family.</text>
</comment>
<evidence type="ECO:0000313" key="9">
    <source>
        <dbReference type="EMBL" id="KKO18526.1"/>
    </source>
</evidence>
<feature type="region of interest" description="Disordered" evidence="6">
    <location>
        <begin position="397"/>
        <end position="416"/>
    </location>
</feature>
<dbReference type="Pfam" id="PF08676">
    <property type="entry name" value="MutL_C"/>
    <property type="match status" value="1"/>
</dbReference>
<comment type="function">
    <text evidence="5">This protein is involved in the repair of mismatches in DNA. It is required for dam-dependent methyl-directed DNA mismatch repair. May act as a 'molecular matchmaker', a protein that promotes the formation of a stable complex between two or more DNA-binding proteins in an ATP-dependent manner without itself being part of a final effector complex.</text>
</comment>
<keyword evidence="3 5" id="KW-0227">DNA damage</keyword>
<dbReference type="InterPro" id="IPR020568">
    <property type="entry name" value="Ribosomal_Su5_D2-typ_SF"/>
</dbReference>
<dbReference type="SUPFAM" id="SSF54211">
    <property type="entry name" value="Ribosomal protein S5 domain 2-like"/>
    <property type="match status" value="1"/>
</dbReference>
<protein>
    <recommendedName>
        <fullName evidence="2 5">DNA mismatch repair protein MutL</fullName>
    </recommendedName>
</protein>
<organism evidence="9 10">
    <name type="scientific">Candidatus Brocadia fulgida</name>
    <dbReference type="NCBI Taxonomy" id="380242"/>
    <lineage>
        <taxon>Bacteria</taxon>
        <taxon>Pseudomonadati</taxon>
        <taxon>Planctomycetota</taxon>
        <taxon>Candidatus Brocadiia</taxon>
        <taxon>Candidatus Brocadiales</taxon>
        <taxon>Candidatus Brocadiaceae</taxon>
        <taxon>Candidatus Brocadia</taxon>
    </lineage>
</organism>
<feature type="domain" description="MutL C-terminal dimerisation" evidence="7">
    <location>
        <begin position="453"/>
        <end position="596"/>
    </location>
</feature>
<evidence type="ECO:0000256" key="5">
    <source>
        <dbReference type="HAMAP-Rule" id="MF_00149"/>
    </source>
</evidence>
<dbReference type="SUPFAM" id="SSF118116">
    <property type="entry name" value="DNA mismatch repair protein MutL"/>
    <property type="match status" value="1"/>
</dbReference>
<dbReference type="Proteomes" id="UP000034954">
    <property type="component" value="Unassembled WGS sequence"/>
</dbReference>
<dbReference type="InterPro" id="IPR002099">
    <property type="entry name" value="MutL/Mlh/PMS"/>
</dbReference>
<dbReference type="Gene3D" id="3.30.230.10">
    <property type="match status" value="1"/>
</dbReference>
<dbReference type="InterPro" id="IPR020667">
    <property type="entry name" value="DNA_mismatch_repair_MutL"/>
</dbReference>